<keyword evidence="2" id="KW-0812">Transmembrane</keyword>
<dbReference type="InterPro" id="IPR007391">
    <property type="entry name" value="Vancomycin_resist_VanW"/>
</dbReference>
<dbReference type="Pfam" id="PF04294">
    <property type="entry name" value="VanW"/>
    <property type="match status" value="1"/>
</dbReference>
<feature type="domain" description="YoaR-like putative peptidoglycan binding" evidence="3">
    <location>
        <begin position="91"/>
        <end position="190"/>
    </location>
</feature>
<organism evidence="4 5">
    <name type="scientific">Nocardioides massiliensis</name>
    <dbReference type="NCBI Taxonomy" id="1325935"/>
    <lineage>
        <taxon>Bacteria</taxon>
        <taxon>Bacillati</taxon>
        <taxon>Actinomycetota</taxon>
        <taxon>Actinomycetes</taxon>
        <taxon>Propionibacteriales</taxon>
        <taxon>Nocardioidaceae</taxon>
        <taxon>Nocardioides</taxon>
    </lineage>
</organism>
<keyword evidence="5" id="KW-1185">Reference proteome</keyword>
<dbReference type="InterPro" id="IPR022029">
    <property type="entry name" value="YoaR-like_PG-bd"/>
</dbReference>
<dbReference type="InterPro" id="IPR052913">
    <property type="entry name" value="Glycopeptide_resist_protein"/>
</dbReference>
<dbReference type="RefSeq" id="WP_068119003.1">
    <property type="nucleotide sequence ID" value="NZ_CCXJ01000162.1"/>
</dbReference>
<feature type="domain" description="YoaR-like putative peptidoglycan binding" evidence="3">
    <location>
        <begin position="221"/>
        <end position="320"/>
    </location>
</feature>
<gene>
    <name evidence="4" type="ORF">J2S59_000360</name>
</gene>
<comment type="caution">
    <text evidence="4">The sequence shown here is derived from an EMBL/GenBank/DDBJ whole genome shotgun (WGS) entry which is preliminary data.</text>
</comment>
<name>A0ABT9NJF4_9ACTN</name>
<feature type="transmembrane region" description="Helical" evidence="2">
    <location>
        <begin position="15"/>
        <end position="38"/>
    </location>
</feature>
<keyword evidence="2" id="KW-0472">Membrane</keyword>
<dbReference type="Proteomes" id="UP001240447">
    <property type="component" value="Unassembled WGS sequence"/>
</dbReference>
<evidence type="ECO:0000256" key="1">
    <source>
        <dbReference type="SAM" id="MobiDB-lite"/>
    </source>
</evidence>
<feature type="region of interest" description="Disordered" evidence="1">
    <location>
        <begin position="564"/>
        <end position="598"/>
    </location>
</feature>
<keyword evidence="2" id="KW-1133">Transmembrane helix</keyword>
<evidence type="ECO:0000313" key="5">
    <source>
        <dbReference type="Proteomes" id="UP001240447"/>
    </source>
</evidence>
<evidence type="ECO:0000256" key="2">
    <source>
        <dbReference type="SAM" id="Phobius"/>
    </source>
</evidence>
<dbReference type="PANTHER" id="PTHR35788:SF1">
    <property type="entry name" value="EXPORTED PROTEIN"/>
    <property type="match status" value="1"/>
</dbReference>
<protein>
    <submittedName>
        <fullName evidence="4">Vancomycin resistance protein YoaR</fullName>
    </submittedName>
</protein>
<dbReference type="EMBL" id="JAUSQM010000001">
    <property type="protein sequence ID" value="MDP9820551.1"/>
    <property type="molecule type" value="Genomic_DNA"/>
</dbReference>
<dbReference type="PANTHER" id="PTHR35788">
    <property type="entry name" value="EXPORTED PROTEIN-RELATED"/>
    <property type="match status" value="1"/>
</dbReference>
<accession>A0ABT9NJF4</accession>
<evidence type="ECO:0000313" key="4">
    <source>
        <dbReference type="EMBL" id="MDP9820551.1"/>
    </source>
</evidence>
<sequence>MTDTTADADSKGGKVVVLTLLGIALLVGALYVAAYAVAGEKVPRNAAVAGVKIGGLTPADAEQRLRDGLVEREDAPVRVRVDDETESIAPSEAGLAVDYAASVEQAGAGRSWHPGRLWDYYTGGDGNPAVLDVDQSALDEVIDGFAARVDEAPVEGAILFEAGQPQPISPQTGTALDRDAAVEEVKAAYLTEDTAVFPVVEDPPAVDEQAVRDALESFAEPALSAPVTVVFDGDTEVQLRPRAYADALSVQTVDGELQPQLDEEVFLRGINRAMRTVGRKPRDAGFEVVNGEPRVVPARRGVSYDRDQLTSVFLDHVTKSGDERRIEIDAVVEKPDFTTADAKALGIKEEVSSFTTYFPYAEYRNINLGRAAELVDGYLLKPGETFSLNDTVGERTAENGFAKGIIISNGIYKEDYGGGVSQIATTLFNAMFFAGLEDVEHKPHSFYIDRYPIGREATVAWGAVDLRFKNNTDHGILIKASVRPSTPGSQGAATVTMYGTKIWDIDTDTSGRYNFTSPQTRYIQTSDCRPNSGYGGFDIDVFRYFRRPGSSELVKTEKFNTRYTPSDTVVCGPPPGSGPPARQGGGDTGNGGGSRDSD</sequence>
<evidence type="ECO:0000259" key="3">
    <source>
        <dbReference type="Pfam" id="PF12229"/>
    </source>
</evidence>
<reference evidence="4 5" key="1">
    <citation type="submission" date="2023-07" db="EMBL/GenBank/DDBJ databases">
        <title>Sequencing the genomes of 1000 actinobacteria strains.</title>
        <authorList>
            <person name="Klenk H.-P."/>
        </authorList>
    </citation>
    <scope>NUCLEOTIDE SEQUENCE [LARGE SCALE GENOMIC DNA]</scope>
    <source>
        <strain evidence="4 5">GD13</strain>
    </source>
</reference>
<feature type="compositionally biased region" description="Gly residues" evidence="1">
    <location>
        <begin position="583"/>
        <end position="598"/>
    </location>
</feature>
<dbReference type="Pfam" id="PF12229">
    <property type="entry name" value="PG_binding_4"/>
    <property type="match status" value="2"/>
</dbReference>
<proteinExistence type="predicted"/>